<keyword evidence="2" id="KW-0863">Zinc-finger</keyword>
<reference evidence="7" key="1">
    <citation type="submission" date="2021-07" db="EMBL/GenBank/DDBJ databases">
        <title>Shewanella sp. YLB-07 whole genome sequence.</title>
        <authorList>
            <person name="Yu L."/>
        </authorList>
    </citation>
    <scope>NUCLEOTIDE SEQUENCE</scope>
    <source>
        <strain evidence="7">YLB-08</strain>
    </source>
</reference>
<dbReference type="Gene3D" id="1.20.120.910">
    <property type="entry name" value="DksA, coiled-coil domain"/>
    <property type="match status" value="1"/>
</dbReference>
<evidence type="ECO:0000256" key="2">
    <source>
        <dbReference type="ARBA" id="ARBA00022771"/>
    </source>
</evidence>
<evidence type="ECO:0000256" key="1">
    <source>
        <dbReference type="ARBA" id="ARBA00022723"/>
    </source>
</evidence>
<dbReference type="RefSeq" id="WP_142874588.1">
    <property type="nucleotide sequence ID" value="NZ_CP045503.2"/>
</dbReference>
<feature type="domain" description="Zinc finger DksA/TraR C4-type" evidence="6">
    <location>
        <begin position="40"/>
        <end position="71"/>
    </location>
</feature>
<name>A0ABX6V8K0_9GAMM</name>
<dbReference type="EMBL" id="CP045503">
    <property type="protein sequence ID" value="QPG58970.1"/>
    <property type="molecule type" value="Genomic_DNA"/>
</dbReference>
<protein>
    <submittedName>
        <fullName evidence="7">TraR/DksA C4-type zinc finger protein</fullName>
    </submittedName>
</protein>
<evidence type="ECO:0000259" key="6">
    <source>
        <dbReference type="Pfam" id="PF01258"/>
    </source>
</evidence>
<dbReference type="Pfam" id="PF01258">
    <property type="entry name" value="zf-dskA_traR"/>
    <property type="match status" value="1"/>
</dbReference>
<proteinExistence type="predicted"/>
<evidence type="ECO:0000256" key="3">
    <source>
        <dbReference type="ARBA" id="ARBA00022833"/>
    </source>
</evidence>
<evidence type="ECO:0000313" key="8">
    <source>
        <dbReference type="Proteomes" id="UP000316416"/>
    </source>
</evidence>
<organism evidence="7 8">
    <name type="scientific">Shewanella eurypsychrophilus</name>
    <dbReference type="NCBI Taxonomy" id="2593656"/>
    <lineage>
        <taxon>Bacteria</taxon>
        <taxon>Pseudomonadati</taxon>
        <taxon>Pseudomonadota</taxon>
        <taxon>Gammaproteobacteria</taxon>
        <taxon>Alteromonadales</taxon>
        <taxon>Shewanellaceae</taxon>
        <taxon>Shewanella</taxon>
    </lineage>
</organism>
<dbReference type="InterPro" id="IPR000962">
    <property type="entry name" value="Znf_DskA_TraR"/>
</dbReference>
<keyword evidence="8" id="KW-1185">Reference proteome</keyword>
<dbReference type="Proteomes" id="UP000316416">
    <property type="component" value="Chromosome"/>
</dbReference>
<keyword evidence="3" id="KW-0862">Zinc</keyword>
<gene>
    <name evidence="7" type="ORF">FM038_017265</name>
</gene>
<feature type="compositionally biased region" description="Basic and acidic residues" evidence="5">
    <location>
        <begin position="1"/>
        <end position="19"/>
    </location>
</feature>
<feature type="region of interest" description="Disordered" evidence="5">
    <location>
        <begin position="1"/>
        <end position="33"/>
    </location>
</feature>
<dbReference type="PROSITE" id="PS51128">
    <property type="entry name" value="ZF_DKSA_2"/>
    <property type="match status" value="1"/>
</dbReference>
<sequence>MSDQFDRASELEQRYRDDALATQQRKSHQSEQAYEQGGVRYCLGCHCAMSTARLVANPQAVRCVPCQQQHE</sequence>
<accession>A0ABX6V8K0</accession>
<evidence type="ECO:0000313" key="7">
    <source>
        <dbReference type="EMBL" id="QPG58970.1"/>
    </source>
</evidence>
<evidence type="ECO:0000256" key="5">
    <source>
        <dbReference type="SAM" id="MobiDB-lite"/>
    </source>
</evidence>
<evidence type="ECO:0000256" key="4">
    <source>
        <dbReference type="PROSITE-ProRule" id="PRU00510"/>
    </source>
</evidence>
<keyword evidence="1" id="KW-0479">Metal-binding</keyword>
<feature type="zinc finger region" description="dksA C4-type" evidence="4">
    <location>
        <begin position="42"/>
        <end position="66"/>
    </location>
</feature>